<evidence type="ECO:0000313" key="3">
    <source>
        <dbReference type="EMBL" id="QBK89464.1"/>
    </source>
</evidence>
<proteinExistence type="predicted"/>
<reference evidence="3" key="1">
    <citation type="journal article" date="2019" name="MBio">
        <title>Virus Genomes from Deep Sea Sediments Expand the Ocean Megavirome and Support Independent Origins of Viral Gigantism.</title>
        <authorList>
            <person name="Backstrom D."/>
            <person name="Yutin N."/>
            <person name="Jorgensen S.L."/>
            <person name="Dharamshi J."/>
            <person name="Homa F."/>
            <person name="Zaremba-Niedwiedzka K."/>
            <person name="Spang A."/>
            <person name="Wolf Y.I."/>
            <person name="Koonin E.V."/>
            <person name="Ettema T.J."/>
        </authorList>
    </citation>
    <scope>NUCLEOTIDE SEQUENCE</scope>
</reference>
<keyword evidence="2" id="KW-0812">Transmembrane</keyword>
<feature type="transmembrane region" description="Helical" evidence="2">
    <location>
        <begin position="40"/>
        <end position="59"/>
    </location>
</feature>
<sequence>MSNIMDNLEKFYKDYIVPYVPSAVAGAIITPFVVAIAAPAIVPLSVITVVGGAAVGVLFKKYGECNEENVLAIANGIVSVRTSGTAQIPRRTTPRTNYEVRHGYNPGNV</sequence>
<feature type="region of interest" description="Disordered" evidence="1">
    <location>
        <begin position="88"/>
        <end position="109"/>
    </location>
</feature>
<evidence type="ECO:0000256" key="1">
    <source>
        <dbReference type="SAM" id="MobiDB-lite"/>
    </source>
</evidence>
<keyword evidence="2" id="KW-1133">Transmembrane helix</keyword>
<feature type="transmembrane region" description="Helical" evidence="2">
    <location>
        <begin position="12"/>
        <end position="34"/>
    </location>
</feature>
<evidence type="ECO:0000256" key="2">
    <source>
        <dbReference type="SAM" id="Phobius"/>
    </source>
</evidence>
<name>A0A481Z1Y4_9VIRU</name>
<accession>A0A481Z1Y4</accession>
<protein>
    <submittedName>
        <fullName evidence="3">Uncharacterized protein</fullName>
    </submittedName>
</protein>
<dbReference type="EMBL" id="MK500424">
    <property type="protein sequence ID" value="QBK89464.1"/>
    <property type="molecule type" value="Genomic_DNA"/>
</dbReference>
<organism evidence="3">
    <name type="scientific">Mimivirus LCMiAC02</name>
    <dbReference type="NCBI Taxonomy" id="2506609"/>
    <lineage>
        <taxon>Viruses</taxon>
        <taxon>Varidnaviria</taxon>
        <taxon>Bamfordvirae</taxon>
        <taxon>Nucleocytoviricota</taxon>
        <taxon>Megaviricetes</taxon>
        <taxon>Imitervirales</taxon>
        <taxon>Mimiviridae</taxon>
        <taxon>Klosneuvirinae</taxon>
    </lineage>
</organism>
<gene>
    <name evidence="3" type="ORF">LCMiAC02_05590</name>
</gene>
<keyword evidence="2" id="KW-0472">Membrane</keyword>